<accession>A0A2P8H6Q5</accession>
<dbReference type="EMBL" id="PYAT01000001">
    <property type="protein sequence ID" value="PSL41906.1"/>
    <property type="molecule type" value="Genomic_DNA"/>
</dbReference>
<keyword evidence="2" id="KW-1185">Reference proteome</keyword>
<dbReference type="OrthoDB" id="2427990at2"/>
<dbReference type="AlphaFoldDB" id="A0A2P8H6Q5"/>
<dbReference type="RefSeq" id="WP_106531712.1">
    <property type="nucleotide sequence ID" value="NZ_PYAT01000001.1"/>
</dbReference>
<proteinExistence type="predicted"/>
<protein>
    <submittedName>
        <fullName evidence="1">Uncharacterized protein</fullName>
    </submittedName>
</protein>
<sequence length="103" mass="12138">MDTDIYSIELLHQGKYESWEFGNESERDALFNKVKKRYAGKEIQDKNNADDRNIVQLSATSLHIKGKNDVFQVSPFEWYDYDVFGEMLSYINNEFNKKNKSIS</sequence>
<comment type="caution">
    <text evidence="1">The sequence shown here is derived from an EMBL/GenBank/DDBJ whole genome shotgun (WGS) entry which is preliminary data.</text>
</comment>
<name>A0A2P8H6Q5_9BACL</name>
<organism evidence="1 2">
    <name type="scientific">Planomicrobium soli</name>
    <dbReference type="NCBI Taxonomy" id="1176648"/>
    <lineage>
        <taxon>Bacteria</taxon>
        <taxon>Bacillati</taxon>
        <taxon>Bacillota</taxon>
        <taxon>Bacilli</taxon>
        <taxon>Bacillales</taxon>
        <taxon>Caryophanaceae</taxon>
        <taxon>Planomicrobium</taxon>
    </lineage>
</organism>
<gene>
    <name evidence="1" type="ORF">B0H99_101152</name>
</gene>
<evidence type="ECO:0000313" key="1">
    <source>
        <dbReference type="EMBL" id="PSL41906.1"/>
    </source>
</evidence>
<reference evidence="1 2" key="1">
    <citation type="submission" date="2018-03" db="EMBL/GenBank/DDBJ databases">
        <title>Genomic Encyclopedia of Type Strains, Phase III (KMG-III): the genomes of soil and plant-associated and newly described type strains.</title>
        <authorList>
            <person name="Whitman W."/>
        </authorList>
    </citation>
    <scope>NUCLEOTIDE SEQUENCE [LARGE SCALE GENOMIC DNA]</scope>
    <source>
        <strain evidence="1 2">CGMCC 1.12259</strain>
    </source>
</reference>
<evidence type="ECO:0000313" key="2">
    <source>
        <dbReference type="Proteomes" id="UP000242682"/>
    </source>
</evidence>
<dbReference type="Proteomes" id="UP000242682">
    <property type="component" value="Unassembled WGS sequence"/>
</dbReference>